<keyword evidence="3" id="KW-1185">Reference proteome</keyword>
<feature type="region of interest" description="Disordered" evidence="1">
    <location>
        <begin position="1"/>
        <end position="22"/>
    </location>
</feature>
<feature type="region of interest" description="Disordered" evidence="1">
    <location>
        <begin position="59"/>
        <end position="89"/>
    </location>
</feature>
<dbReference type="EMBL" id="LSRX01000311">
    <property type="protein sequence ID" value="OLQ00911.1"/>
    <property type="molecule type" value="Genomic_DNA"/>
</dbReference>
<name>A0A1Q9E0G0_SYMMI</name>
<dbReference type="Proteomes" id="UP000186817">
    <property type="component" value="Unassembled WGS sequence"/>
</dbReference>
<sequence length="154" mass="17182">MGCQASTETPTTGAPVTCFQKAPNADSEPIEVQMLLSDTMAKPTLALERPEPVAEFRMGDVKPPTRVVPSRQMTAEEAPRPQAERDLLDPNVHKMEKFLKEVEASPESLVSIIESKRARCFGEKVPFRDPTATAAKRSREKQRDKDLLAFLPKY</sequence>
<evidence type="ECO:0000313" key="2">
    <source>
        <dbReference type="EMBL" id="OLQ00911.1"/>
    </source>
</evidence>
<reference evidence="2 3" key="1">
    <citation type="submission" date="2016-02" db="EMBL/GenBank/DDBJ databases">
        <title>Genome analysis of coral dinoflagellate symbionts highlights evolutionary adaptations to a symbiotic lifestyle.</title>
        <authorList>
            <person name="Aranda M."/>
            <person name="Li Y."/>
            <person name="Liew Y.J."/>
            <person name="Baumgarten S."/>
            <person name="Simakov O."/>
            <person name="Wilson M."/>
            <person name="Piel J."/>
            <person name="Ashoor H."/>
            <person name="Bougouffa S."/>
            <person name="Bajic V.B."/>
            <person name="Ryu T."/>
            <person name="Ravasi T."/>
            <person name="Bayer T."/>
            <person name="Micklem G."/>
            <person name="Kim H."/>
            <person name="Bhak J."/>
            <person name="Lajeunesse T.C."/>
            <person name="Voolstra C.R."/>
        </authorList>
    </citation>
    <scope>NUCLEOTIDE SEQUENCE [LARGE SCALE GENOMIC DNA]</scope>
    <source>
        <strain evidence="2 3">CCMP2467</strain>
    </source>
</reference>
<feature type="compositionally biased region" description="Polar residues" evidence="1">
    <location>
        <begin position="1"/>
        <end position="14"/>
    </location>
</feature>
<feature type="compositionally biased region" description="Basic and acidic residues" evidence="1">
    <location>
        <begin position="77"/>
        <end position="89"/>
    </location>
</feature>
<gene>
    <name evidence="2" type="ORF">AK812_SmicGene16385</name>
</gene>
<accession>A0A1Q9E0G0</accession>
<dbReference type="AlphaFoldDB" id="A0A1Q9E0G0"/>
<evidence type="ECO:0000256" key="1">
    <source>
        <dbReference type="SAM" id="MobiDB-lite"/>
    </source>
</evidence>
<comment type="caution">
    <text evidence="2">The sequence shown here is derived from an EMBL/GenBank/DDBJ whole genome shotgun (WGS) entry which is preliminary data.</text>
</comment>
<organism evidence="2 3">
    <name type="scientific">Symbiodinium microadriaticum</name>
    <name type="common">Dinoflagellate</name>
    <name type="synonym">Zooxanthella microadriatica</name>
    <dbReference type="NCBI Taxonomy" id="2951"/>
    <lineage>
        <taxon>Eukaryota</taxon>
        <taxon>Sar</taxon>
        <taxon>Alveolata</taxon>
        <taxon>Dinophyceae</taxon>
        <taxon>Suessiales</taxon>
        <taxon>Symbiodiniaceae</taxon>
        <taxon>Symbiodinium</taxon>
    </lineage>
</organism>
<dbReference type="OrthoDB" id="10439825at2759"/>
<protein>
    <submittedName>
        <fullName evidence="2">Uncharacterized protein</fullName>
    </submittedName>
</protein>
<proteinExistence type="predicted"/>
<evidence type="ECO:0000313" key="3">
    <source>
        <dbReference type="Proteomes" id="UP000186817"/>
    </source>
</evidence>